<feature type="binding site" evidence="9">
    <location>
        <begin position="39"/>
        <end position="40"/>
    </location>
    <ligand>
        <name>substrate</name>
    </ligand>
</feature>
<keyword evidence="5 9" id="KW-0547">Nucleotide-binding</keyword>
<evidence type="ECO:0000256" key="2">
    <source>
        <dbReference type="ARBA" id="ARBA00022571"/>
    </source>
</evidence>
<dbReference type="GO" id="GO:0042450">
    <property type="term" value="P:L-arginine biosynthetic process via ornithine"/>
    <property type="evidence" value="ECO:0007669"/>
    <property type="project" value="UniProtKB-UniRule"/>
</dbReference>
<dbReference type="CDD" id="cd04238">
    <property type="entry name" value="AAK_NAGK-like"/>
    <property type="match status" value="1"/>
</dbReference>
<comment type="similarity">
    <text evidence="9">Belongs to the acetylglutamate kinase family. ArgB subfamily.</text>
</comment>
<dbReference type="InterPro" id="IPR004662">
    <property type="entry name" value="AcgluKinase_fam"/>
</dbReference>
<keyword evidence="4 9" id="KW-0808">Transferase</keyword>
<dbReference type="SUPFAM" id="SSF53633">
    <property type="entry name" value="Carbamate kinase-like"/>
    <property type="match status" value="1"/>
</dbReference>
<dbReference type="GO" id="GO:0005524">
    <property type="term" value="F:ATP binding"/>
    <property type="evidence" value="ECO:0007669"/>
    <property type="project" value="UniProtKB-UniRule"/>
</dbReference>
<comment type="caution">
    <text evidence="11">The sequence shown here is derived from an EMBL/GenBank/DDBJ whole genome shotgun (WGS) entry which is preliminary data.</text>
</comment>
<dbReference type="InterPro" id="IPR037528">
    <property type="entry name" value="ArgB"/>
</dbReference>
<dbReference type="HAMAP" id="MF_00082">
    <property type="entry name" value="ArgB"/>
    <property type="match status" value="1"/>
</dbReference>
<protein>
    <recommendedName>
        <fullName evidence="9">Acetylglutamate kinase</fullName>
        <ecNumber evidence="9">2.7.2.8</ecNumber>
    </recommendedName>
    <alternativeName>
        <fullName evidence="9">N-acetyl-L-glutamate 5-phosphotransferase</fullName>
    </alternativeName>
    <alternativeName>
        <fullName evidence="9">NAG kinase</fullName>
        <shortName evidence="9">NAGK</shortName>
    </alternativeName>
</protein>
<dbReference type="AlphaFoldDB" id="A0A1S1YZE6"/>
<reference evidence="11 12" key="1">
    <citation type="journal article" date="2012" name="Int. J. Syst. Evol. Microbiol.">
        <title>Flammeovirga pacifica sp. nov., isolated from deep-sea sediment.</title>
        <authorList>
            <person name="Xu H."/>
            <person name="Fu Y."/>
            <person name="Yang N."/>
            <person name="Ding Z."/>
            <person name="Lai Q."/>
            <person name="Zeng R."/>
        </authorList>
    </citation>
    <scope>NUCLEOTIDE SEQUENCE [LARGE SCALE GENOMIC DNA]</scope>
    <source>
        <strain evidence="12">DSM 24597 / LMG 26175 / WPAGA1</strain>
    </source>
</reference>
<dbReference type="PANTHER" id="PTHR23342:SF0">
    <property type="entry name" value="N-ACETYLGLUTAMATE SYNTHASE, MITOCHONDRIAL"/>
    <property type="match status" value="1"/>
</dbReference>
<sequence>MKISVIKVGGNIINDEQALASFLDQFSALEGPKVLVHGGGKLATAMAKRLGIEPKMVDGRRITDADTLEVVTMVYGGLVNKNIVAKLQAKGTNAIGLTGADANIIESDKRTGWEIDYGFVGDVRKANAAPIVGLLEQGITPVVAPLTHNGEGQLLNTNADTMAQATAVALGQSGHEVSLRYCFEKAGVLLDINDDNSLVPVLNPQKFEEFKAEGVVADGMLPKLKNAFDAIDASVTEVWLGKVEGLLSKEPVGTKIIGSK</sequence>
<keyword evidence="2 9" id="KW-0055">Arginine biosynthesis</keyword>
<evidence type="ECO:0000256" key="4">
    <source>
        <dbReference type="ARBA" id="ARBA00022679"/>
    </source>
</evidence>
<keyword evidence="7 9" id="KW-0067">ATP-binding</keyword>
<dbReference type="PANTHER" id="PTHR23342">
    <property type="entry name" value="N-ACETYLGLUTAMATE SYNTHASE"/>
    <property type="match status" value="1"/>
</dbReference>
<evidence type="ECO:0000313" key="12">
    <source>
        <dbReference type="Proteomes" id="UP000179797"/>
    </source>
</evidence>
<evidence type="ECO:0000256" key="8">
    <source>
        <dbReference type="ARBA" id="ARBA00048141"/>
    </source>
</evidence>
<dbReference type="RefSeq" id="WP_044224982.1">
    <property type="nucleotide sequence ID" value="NZ_JRYR02000001.1"/>
</dbReference>
<dbReference type="PIRSF" id="PIRSF000728">
    <property type="entry name" value="NAGK"/>
    <property type="match status" value="1"/>
</dbReference>
<evidence type="ECO:0000256" key="9">
    <source>
        <dbReference type="HAMAP-Rule" id="MF_00082"/>
    </source>
</evidence>
<dbReference type="GO" id="GO:0003991">
    <property type="term" value="F:acetylglutamate kinase activity"/>
    <property type="evidence" value="ECO:0007669"/>
    <property type="project" value="UniProtKB-UniRule"/>
</dbReference>
<comment type="catalytic activity">
    <reaction evidence="8 9">
        <text>N-acetyl-L-glutamate + ATP = N-acetyl-L-glutamyl 5-phosphate + ADP</text>
        <dbReference type="Rhea" id="RHEA:14629"/>
        <dbReference type="ChEBI" id="CHEBI:30616"/>
        <dbReference type="ChEBI" id="CHEBI:44337"/>
        <dbReference type="ChEBI" id="CHEBI:57936"/>
        <dbReference type="ChEBI" id="CHEBI:456216"/>
        <dbReference type="EC" id="2.7.2.8"/>
    </reaction>
</comment>
<gene>
    <name evidence="9" type="primary">argB</name>
    <name evidence="11" type="ORF">NH26_08025</name>
</gene>
<organism evidence="11 12">
    <name type="scientific">Flammeovirga pacifica</name>
    <dbReference type="NCBI Taxonomy" id="915059"/>
    <lineage>
        <taxon>Bacteria</taxon>
        <taxon>Pseudomonadati</taxon>
        <taxon>Bacteroidota</taxon>
        <taxon>Cytophagia</taxon>
        <taxon>Cytophagales</taxon>
        <taxon>Flammeovirgaceae</taxon>
        <taxon>Flammeovirga</taxon>
    </lineage>
</organism>
<dbReference type="InterPro" id="IPR036393">
    <property type="entry name" value="AceGlu_kinase-like_sf"/>
</dbReference>
<feature type="binding site" evidence="9">
    <location>
        <position position="156"/>
    </location>
    <ligand>
        <name>substrate</name>
    </ligand>
</feature>
<evidence type="ECO:0000256" key="5">
    <source>
        <dbReference type="ARBA" id="ARBA00022741"/>
    </source>
</evidence>
<proteinExistence type="inferred from homology"/>
<keyword evidence="12" id="KW-1185">Reference proteome</keyword>
<dbReference type="Pfam" id="PF00696">
    <property type="entry name" value="AA_kinase"/>
    <property type="match status" value="1"/>
</dbReference>
<dbReference type="STRING" id="915059.NH26_08025"/>
<feature type="binding site" evidence="9">
    <location>
        <position position="61"/>
    </location>
    <ligand>
        <name>substrate</name>
    </ligand>
</feature>
<dbReference type="EC" id="2.7.2.8" evidence="9"/>
<comment type="subcellular location">
    <subcellularLocation>
        <location evidence="9">Cytoplasm</location>
    </subcellularLocation>
</comment>
<dbReference type="OrthoDB" id="9803155at2"/>
<keyword evidence="9" id="KW-0963">Cytoplasm</keyword>
<dbReference type="Gene3D" id="3.40.1160.10">
    <property type="entry name" value="Acetylglutamate kinase-like"/>
    <property type="match status" value="1"/>
</dbReference>
<feature type="site" description="Transition state stabilizer" evidence="9">
    <location>
        <position position="223"/>
    </location>
</feature>
<dbReference type="EMBL" id="JRYR02000001">
    <property type="protein sequence ID" value="OHX66303.1"/>
    <property type="molecule type" value="Genomic_DNA"/>
</dbReference>
<evidence type="ECO:0000256" key="6">
    <source>
        <dbReference type="ARBA" id="ARBA00022777"/>
    </source>
</evidence>
<evidence type="ECO:0000256" key="1">
    <source>
        <dbReference type="ARBA" id="ARBA00004828"/>
    </source>
</evidence>
<keyword evidence="6 9" id="KW-0418">Kinase</keyword>
<comment type="function">
    <text evidence="9">Catalyzes the ATP-dependent phosphorylation of N-acetyl-L-glutamate.</text>
</comment>
<accession>A0A1S1YZE6</accession>
<evidence type="ECO:0000313" key="11">
    <source>
        <dbReference type="EMBL" id="OHX66303.1"/>
    </source>
</evidence>
<feature type="site" description="Transition state stabilizer" evidence="9">
    <location>
        <position position="7"/>
    </location>
</feature>
<comment type="pathway">
    <text evidence="1 9">Amino-acid biosynthesis; L-arginine biosynthesis; N(2)-acetyl-L-ornithine from L-glutamate: step 2/4.</text>
</comment>
<dbReference type="Proteomes" id="UP000179797">
    <property type="component" value="Unassembled WGS sequence"/>
</dbReference>
<feature type="domain" description="Aspartate/glutamate/uridylate kinase" evidence="10">
    <location>
        <begin position="3"/>
        <end position="239"/>
    </location>
</feature>
<keyword evidence="3 9" id="KW-0028">Amino-acid biosynthesis</keyword>
<dbReference type="UniPathway" id="UPA00068">
    <property type="reaction ID" value="UER00107"/>
</dbReference>
<dbReference type="GO" id="GO:0005737">
    <property type="term" value="C:cytoplasm"/>
    <property type="evidence" value="ECO:0007669"/>
    <property type="project" value="UniProtKB-SubCell"/>
</dbReference>
<evidence type="ECO:0000259" key="10">
    <source>
        <dbReference type="Pfam" id="PF00696"/>
    </source>
</evidence>
<evidence type="ECO:0000256" key="3">
    <source>
        <dbReference type="ARBA" id="ARBA00022605"/>
    </source>
</evidence>
<dbReference type="InterPro" id="IPR001048">
    <property type="entry name" value="Asp/Glu/Uridylate_kinase"/>
</dbReference>
<evidence type="ECO:0000256" key="7">
    <source>
        <dbReference type="ARBA" id="ARBA00022840"/>
    </source>
</evidence>
<dbReference type="NCBIfam" id="TIGR00761">
    <property type="entry name" value="argB"/>
    <property type="match status" value="1"/>
</dbReference>
<name>A0A1S1YZE6_FLAPC</name>